<comment type="caution">
    <text evidence="2">The sequence shown here is derived from an EMBL/GenBank/DDBJ whole genome shotgun (WGS) entry which is preliminary data.</text>
</comment>
<gene>
    <name evidence="2" type="ORF">AKAME5_002391400</name>
</gene>
<dbReference type="Proteomes" id="UP001279410">
    <property type="component" value="Unassembled WGS sequence"/>
</dbReference>
<keyword evidence="3" id="KW-1185">Reference proteome</keyword>
<name>A0AAD3NK39_LATJO</name>
<evidence type="ECO:0000313" key="2">
    <source>
        <dbReference type="EMBL" id="GLD72589.1"/>
    </source>
</evidence>
<protein>
    <submittedName>
        <fullName evidence="2">Schlafen-like protein 1</fullName>
    </submittedName>
</protein>
<feature type="region of interest" description="Disordered" evidence="1">
    <location>
        <begin position="1"/>
        <end position="30"/>
    </location>
</feature>
<accession>A0AAD3NK39</accession>
<reference evidence="2" key="1">
    <citation type="submission" date="2022-08" db="EMBL/GenBank/DDBJ databases">
        <title>Genome sequencing of akame (Lates japonicus).</title>
        <authorList>
            <person name="Hashiguchi Y."/>
            <person name="Takahashi H."/>
        </authorList>
    </citation>
    <scope>NUCLEOTIDE SEQUENCE</scope>
    <source>
        <strain evidence="2">Kochi</strain>
    </source>
</reference>
<evidence type="ECO:0000313" key="3">
    <source>
        <dbReference type="Proteomes" id="UP001279410"/>
    </source>
</evidence>
<proteinExistence type="predicted"/>
<evidence type="ECO:0000256" key="1">
    <source>
        <dbReference type="SAM" id="MobiDB-lite"/>
    </source>
</evidence>
<dbReference type="EMBL" id="BRZM01001109">
    <property type="protein sequence ID" value="GLD72589.1"/>
    <property type="molecule type" value="Genomic_DNA"/>
</dbReference>
<feature type="compositionally biased region" description="Pro residues" evidence="1">
    <location>
        <begin position="1"/>
        <end position="23"/>
    </location>
</feature>
<organism evidence="2 3">
    <name type="scientific">Lates japonicus</name>
    <name type="common">Japanese lates</name>
    <dbReference type="NCBI Taxonomy" id="270547"/>
    <lineage>
        <taxon>Eukaryota</taxon>
        <taxon>Metazoa</taxon>
        <taxon>Chordata</taxon>
        <taxon>Craniata</taxon>
        <taxon>Vertebrata</taxon>
        <taxon>Euteleostomi</taxon>
        <taxon>Actinopterygii</taxon>
        <taxon>Neopterygii</taxon>
        <taxon>Teleostei</taxon>
        <taxon>Neoteleostei</taxon>
        <taxon>Acanthomorphata</taxon>
        <taxon>Carangaria</taxon>
        <taxon>Carangaria incertae sedis</taxon>
        <taxon>Centropomidae</taxon>
        <taxon>Lates</taxon>
    </lineage>
</organism>
<dbReference type="AlphaFoldDB" id="A0AAD3NK39"/>
<sequence length="100" mass="11286">MHPPFSPTSHPPPPPPPPPPHPPMSTNGRFEMVKCPFSSRHQASVEHRREMAPIPDTPQKPQSHPIIREAQDPTGEAEKDTLRLGNIVLLHHSVWQFFTI</sequence>